<dbReference type="Proteomes" id="UP001312865">
    <property type="component" value="Unassembled WGS sequence"/>
</dbReference>
<dbReference type="Gene3D" id="3.40.50.1820">
    <property type="entry name" value="alpha/beta hydrolase"/>
    <property type="match status" value="1"/>
</dbReference>
<dbReference type="EMBL" id="JBBAXC010000018">
    <property type="protein sequence ID" value="MEI5908952.1"/>
    <property type="molecule type" value="Genomic_DNA"/>
</dbReference>
<evidence type="ECO:0000313" key="5">
    <source>
        <dbReference type="EMBL" id="MEI5908952.1"/>
    </source>
</evidence>
<evidence type="ECO:0000313" key="6">
    <source>
        <dbReference type="Proteomes" id="UP001312865"/>
    </source>
</evidence>
<keyword evidence="1 5" id="KW-0378">Hydrolase</keyword>
<comment type="caution">
    <text evidence="5">The sequence shown here is derived from an EMBL/GenBank/DDBJ whole genome shotgun (WGS) entry which is preliminary data.</text>
</comment>
<keyword evidence="4" id="KW-0812">Transmembrane</keyword>
<gene>
    <name evidence="5" type="ORF">WAK64_18040</name>
</gene>
<reference evidence="5 6" key="1">
    <citation type="journal article" date="2018" name="J. Microbiol.">
        <title>Bacillus spongiae sp. nov., isolated from sponge of Jeju Island.</title>
        <authorList>
            <person name="Lee G.E."/>
            <person name="Im W.T."/>
            <person name="Park J.S."/>
        </authorList>
    </citation>
    <scope>NUCLEOTIDE SEQUENCE [LARGE SCALE GENOMIC DNA]</scope>
    <source>
        <strain evidence="5 6">135PIL107-10</strain>
    </source>
</reference>
<sequence>MRFWEILLVGVNFGLLYWVFSKRIKATSTSKSHWPLIVGILAVMGQVVFEGITWRMIPAYLTIVLIAAYLYVGRKKKNKRKWYTVTIQITMLTVYLASAILLPTFFPIFSLPNPTGAYSVGTVTYHWTDEKRLETLEKGTQGNRELMIQIWYPATEESEKEPEPYFTPEITRTVGIPLSHLDQVRTHSLSEASLSSEQERYPVLIYSHGYGSPRNSATFQIEELVSHGYIVVGMEHTYSALATVFPDGRTVINSKKYPSNSYLNDLMSTWKADATFVLDQLEELNNGGENDRFKGKLDLGKIGMFGHSFGGATSYWMLQQDKRVKAAINMDGGLIGGTVPEEGGEKPYFLMNTTWSLDEWLKSADQLGKTRESIEKEYYDYLSKNEKSIVGGGLSLLIPNSTHASFTDVSLLSPLNRAKGENPKKVHRLVREFTLAFFDQYVKGTGEPTLQHLGEKYPAVKFKVNH</sequence>
<keyword evidence="4" id="KW-0472">Membrane</keyword>
<evidence type="ECO:0000256" key="1">
    <source>
        <dbReference type="ARBA" id="ARBA00022801"/>
    </source>
</evidence>
<evidence type="ECO:0000256" key="3">
    <source>
        <dbReference type="ARBA" id="ARBA00023098"/>
    </source>
</evidence>
<dbReference type="PANTHER" id="PTHR10272:SF0">
    <property type="entry name" value="PLATELET-ACTIVATING FACTOR ACETYLHYDROLASE"/>
    <property type="match status" value="1"/>
</dbReference>
<feature type="transmembrane region" description="Helical" evidence="4">
    <location>
        <begin position="6"/>
        <end position="21"/>
    </location>
</feature>
<dbReference type="PANTHER" id="PTHR10272">
    <property type="entry name" value="PLATELET-ACTIVATING FACTOR ACETYLHYDROLASE"/>
    <property type="match status" value="1"/>
</dbReference>
<protein>
    <submittedName>
        <fullName evidence="5">Carboxylic ester hydrolase</fullName>
    </submittedName>
</protein>
<organism evidence="5 6">
    <name type="scientific">Bacillus spongiae</name>
    <dbReference type="NCBI Taxonomy" id="2683610"/>
    <lineage>
        <taxon>Bacteria</taxon>
        <taxon>Bacillati</taxon>
        <taxon>Bacillota</taxon>
        <taxon>Bacilli</taxon>
        <taxon>Bacillales</taxon>
        <taxon>Bacillaceae</taxon>
        <taxon>Bacillus</taxon>
    </lineage>
</organism>
<accession>A0ABU8HIF8</accession>
<dbReference type="GO" id="GO:0016787">
    <property type="term" value="F:hydrolase activity"/>
    <property type="evidence" value="ECO:0007669"/>
    <property type="project" value="UniProtKB-KW"/>
</dbReference>
<evidence type="ECO:0000256" key="2">
    <source>
        <dbReference type="ARBA" id="ARBA00022963"/>
    </source>
</evidence>
<keyword evidence="3" id="KW-0443">Lipid metabolism</keyword>
<dbReference type="RefSeq" id="WP_336588401.1">
    <property type="nucleotide sequence ID" value="NZ_JBBAXC010000018.1"/>
</dbReference>
<dbReference type="InterPro" id="IPR029058">
    <property type="entry name" value="AB_hydrolase_fold"/>
</dbReference>
<evidence type="ECO:0000256" key="4">
    <source>
        <dbReference type="SAM" id="Phobius"/>
    </source>
</evidence>
<feature type="transmembrane region" description="Helical" evidence="4">
    <location>
        <begin position="33"/>
        <end position="49"/>
    </location>
</feature>
<name>A0ABU8HIF8_9BACI</name>
<feature type="transmembrane region" description="Helical" evidence="4">
    <location>
        <begin position="85"/>
        <end position="106"/>
    </location>
</feature>
<keyword evidence="2" id="KW-0442">Lipid degradation</keyword>
<feature type="transmembrane region" description="Helical" evidence="4">
    <location>
        <begin position="55"/>
        <end position="73"/>
    </location>
</feature>
<dbReference type="SUPFAM" id="SSF53474">
    <property type="entry name" value="alpha/beta-Hydrolases"/>
    <property type="match status" value="1"/>
</dbReference>
<keyword evidence="6" id="KW-1185">Reference proteome</keyword>
<dbReference type="Pfam" id="PF03403">
    <property type="entry name" value="PAF-AH_p_II"/>
    <property type="match status" value="1"/>
</dbReference>
<proteinExistence type="predicted"/>
<keyword evidence="4" id="KW-1133">Transmembrane helix</keyword>